<dbReference type="Proteomes" id="UP000036923">
    <property type="component" value="Unassembled WGS sequence"/>
</dbReference>
<evidence type="ECO:0000256" key="1">
    <source>
        <dbReference type="ARBA" id="ARBA00010587"/>
    </source>
</evidence>
<dbReference type="GO" id="GO:0046872">
    <property type="term" value="F:metal ion binding"/>
    <property type="evidence" value="ECO:0007669"/>
    <property type="project" value="UniProtKB-KW"/>
</dbReference>
<evidence type="ECO:0000256" key="2">
    <source>
        <dbReference type="ARBA" id="ARBA00022723"/>
    </source>
</evidence>
<dbReference type="STRING" id="398512.Bccel_0558"/>
<dbReference type="PANTHER" id="PTHR37164">
    <property type="entry name" value="BACTERIOHEMERYTHRIN"/>
    <property type="match status" value="1"/>
</dbReference>
<dbReference type="InterPro" id="IPR050669">
    <property type="entry name" value="Hemerythrin"/>
</dbReference>
<gene>
    <name evidence="5" type="ORF">Bccel_0558</name>
</gene>
<dbReference type="EMBL" id="LGTC01000001">
    <property type="protein sequence ID" value="KNY25298.1"/>
    <property type="molecule type" value="Genomic_DNA"/>
</dbReference>
<comment type="caution">
    <text evidence="5">The sequence shown here is derived from an EMBL/GenBank/DDBJ whole genome shotgun (WGS) entry which is preliminary data.</text>
</comment>
<dbReference type="InterPro" id="IPR012312">
    <property type="entry name" value="Hemerythrin-like"/>
</dbReference>
<reference evidence="6" key="1">
    <citation type="submission" date="2015-07" db="EMBL/GenBank/DDBJ databases">
        <title>Near-Complete Genome Sequence of the Cellulolytic Bacterium Bacteroides (Pseudobacteroides) cellulosolvens ATCC 35603.</title>
        <authorList>
            <person name="Dassa B."/>
            <person name="Utturkar S.M."/>
            <person name="Klingeman D.M."/>
            <person name="Hurt R.A."/>
            <person name="Keller M."/>
            <person name="Xu J."/>
            <person name="Reddy Y.H.K."/>
            <person name="Borovok I."/>
            <person name="Grinberg I.R."/>
            <person name="Lamed R."/>
            <person name="Zhivin O."/>
            <person name="Bayer E.A."/>
            <person name="Brown S.D."/>
        </authorList>
    </citation>
    <scope>NUCLEOTIDE SEQUENCE [LARGE SCALE GENOMIC DNA]</scope>
    <source>
        <strain evidence="6">DSM 2933</strain>
    </source>
</reference>
<keyword evidence="2" id="KW-0479">Metal-binding</keyword>
<dbReference type="InterPro" id="IPR035938">
    <property type="entry name" value="Hemerythrin-like_sf"/>
</dbReference>
<sequence length="136" mass="16758">MILEWKENFSVNNKDIDEQHKKLFEIGQRIYDSISTMNSYDRYDEIMEIFSELNEYVKFHFKFEEELLEECGYSKLETHKMEHHFFMKKLEREANRDIESSQKETLVRLINFIADWIVQHILKEDMAYKESLMMKR</sequence>
<protein>
    <submittedName>
        <fullName evidence="5">Hemerythrin-like metal-binding protein</fullName>
    </submittedName>
</protein>
<dbReference type="Gene3D" id="1.20.120.50">
    <property type="entry name" value="Hemerythrin-like"/>
    <property type="match status" value="1"/>
</dbReference>
<organism evidence="5 6">
    <name type="scientific">Pseudobacteroides cellulosolvens ATCC 35603 = DSM 2933</name>
    <dbReference type="NCBI Taxonomy" id="398512"/>
    <lineage>
        <taxon>Bacteria</taxon>
        <taxon>Bacillati</taxon>
        <taxon>Bacillota</taxon>
        <taxon>Clostridia</taxon>
        <taxon>Eubacteriales</taxon>
        <taxon>Oscillospiraceae</taxon>
        <taxon>Pseudobacteroides</taxon>
    </lineage>
</organism>
<dbReference type="Pfam" id="PF01814">
    <property type="entry name" value="Hemerythrin"/>
    <property type="match status" value="1"/>
</dbReference>
<dbReference type="CDD" id="cd12107">
    <property type="entry name" value="Hemerythrin"/>
    <property type="match status" value="1"/>
</dbReference>
<keyword evidence="6" id="KW-1185">Reference proteome</keyword>
<evidence type="ECO:0000259" key="4">
    <source>
        <dbReference type="Pfam" id="PF01814"/>
    </source>
</evidence>
<dbReference type="InterPro" id="IPR016131">
    <property type="entry name" value="Haemerythrin_Fe_BS"/>
</dbReference>
<keyword evidence="3" id="KW-0408">Iron</keyword>
<dbReference type="AlphaFoldDB" id="A0A0L6JHV5"/>
<proteinExistence type="inferred from homology"/>
<dbReference type="NCBIfam" id="TIGR02481">
    <property type="entry name" value="hemeryth_dom"/>
    <property type="match status" value="1"/>
</dbReference>
<dbReference type="PROSITE" id="PS00550">
    <property type="entry name" value="HEMERYTHRINS"/>
    <property type="match status" value="1"/>
</dbReference>
<accession>A0A0L6JHV5</accession>
<dbReference type="RefSeq" id="WP_050753022.1">
    <property type="nucleotide sequence ID" value="NZ_JQKC01000024.1"/>
</dbReference>
<comment type="similarity">
    <text evidence="1">Belongs to the hemerythrin family.</text>
</comment>
<evidence type="ECO:0000313" key="5">
    <source>
        <dbReference type="EMBL" id="KNY25298.1"/>
    </source>
</evidence>
<dbReference type="OrthoDB" id="9797092at2"/>
<name>A0A0L6JHV5_9FIRM</name>
<evidence type="ECO:0000313" key="6">
    <source>
        <dbReference type="Proteomes" id="UP000036923"/>
    </source>
</evidence>
<feature type="domain" description="Hemerythrin-like" evidence="4">
    <location>
        <begin position="14"/>
        <end position="129"/>
    </location>
</feature>
<dbReference type="NCBIfam" id="NF033749">
    <property type="entry name" value="bact_hemeryth"/>
    <property type="match status" value="1"/>
</dbReference>
<evidence type="ECO:0000256" key="3">
    <source>
        <dbReference type="ARBA" id="ARBA00023004"/>
    </source>
</evidence>
<dbReference type="eggNOG" id="COG2703">
    <property type="taxonomic scope" value="Bacteria"/>
</dbReference>
<dbReference type="PANTHER" id="PTHR37164:SF1">
    <property type="entry name" value="BACTERIOHEMERYTHRIN"/>
    <property type="match status" value="1"/>
</dbReference>
<dbReference type="SUPFAM" id="SSF47188">
    <property type="entry name" value="Hemerythrin-like"/>
    <property type="match status" value="1"/>
</dbReference>
<dbReference type="InterPro" id="IPR012827">
    <property type="entry name" value="Hemerythrin_metal-bd"/>
</dbReference>